<dbReference type="InterPro" id="IPR013094">
    <property type="entry name" value="AB_hydrolase_3"/>
</dbReference>
<dbReference type="SUPFAM" id="SSF53474">
    <property type="entry name" value="alpha/beta-Hydrolases"/>
    <property type="match status" value="1"/>
</dbReference>
<dbReference type="EMBL" id="FJUW01000015">
    <property type="protein sequence ID" value="CZS98766.1"/>
    <property type="molecule type" value="Genomic_DNA"/>
</dbReference>
<evidence type="ECO:0000313" key="2">
    <source>
        <dbReference type="EMBL" id="CZS98766.1"/>
    </source>
</evidence>
<dbReference type="STRING" id="914237.A0A1E1KL72"/>
<dbReference type="InParanoid" id="A0A1E1KL72"/>
<sequence>MSDRPEMGLYNRNKTIHGVLLRGPVTCDAKEGCVNLPERFKEYHASMSEAFHTSLLSGVAVASQNRTKEALPLKAKDLKGMPRHWIQISTNDVCYSDGMCYAEALRCAGVNVKLDVVVGWPHTFWLEAPLLERAVQAESDMIEDLRWLIESDEEGEAEEQRSGLLDSRSGKDGFVPFSNKHFERNLSKCSRRRRILMKCKS</sequence>
<dbReference type="Pfam" id="PF07859">
    <property type="entry name" value="Abhydrolase_3"/>
    <property type="match status" value="1"/>
</dbReference>
<dbReference type="InterPro" id="IPR029058">
    <property type="entry name" value="AB_hydrolase_fold"/>
</dbReference>
<feature type="domain" description="Alpha/beta hydrolase fold-3" evidence="1">
    <location>
        <begin position="15"/>
        <end position="125"/>
    </location>
</feature>
<accession>A0A1E1KL72</accession>
<dbReference type="AlphaFoldDB" id="A0A1E1KL72"/>
<proteinExistence type="predicted"/>
<evidence type="ECO:0000259" key="1">
    <source>
        <dbReference type="Pfam" id="PF07859"/>
    </source>
</evidence>
<name>A0A1E1KL72_9HELO</name>
<dbReference type="Gene3D" id="3.40.50.1820">
    <property type="entry name" value="alpha/beta hydrolase"/>
    <property type="match status" value="1"/>
</dbReference>
<evidence type="ECO:0000313" key="3">
    <source>
        <dbReference type="Proteomes" id="UP000178129"/>
    </source>
</evidence>
<comment type="caution">
    <text evidence="2">The sequence shown here is derived from an EMBL/GenBank/DDBJ whole genome shotgun (WGS) entry which is preliminary data.</text>
</comment>
<reference evidence="3" key="1">
    <citation type="submission" date="2016-03" db="EMBL/GenBank/DDBJ databases">
        <authorList>
            <person name="Ploux O."/>
        </authorList>
    </citation>
    <scope>NUCLEOTIDE SEQUENCE [LARGE SCALE GENOMIC DNA]</scope>
    <source>
        <strain evidence="3">UK7</strain>
    </source>
</reference>
<gene>
    <name evidence="2" type="ORF">RCO7_06447</name>
</gene>
<organism evidence="2 3">
    <name type="scientific">Rhynchosporium graminicola</name>
    <dbReference type="NCBI Taxonomy" id="2792576"/>
    <lineage>
        <taxon>Eukaryota</taxon>
        <taxon>Fungi</taxon>
        <taxon>Dikarya</taxon>
        <taxon>Ascomycota</taxon>
        <taxon>Pezizomycotina</taxon>
        <taxon>Leotiomycetes</taxon>
        <taxon>Helotiales</taxon>
        <taxon>Ploettnerulaceae</taxon>
        <taxon>Rhynchosporium</taxon>
    </lineage>
</organism>
<dbReference type="GO" id="GO:0016787">
    <property type="term" value="F:hydrolase activity"/>
    <property type="evidence" value="ECO:0007669"/>
    <property type="project" value="InterPro"/>
</dbReference>
<dbReference type="Proteomes" id="UP000178129">
    <property type="component" value="Unassembled WGS sequence"/>
</dbReference>
<protein>
    <recommendedName>
        <fullName evidence="1">Alpha/beta hydrolase fold-3 domain-containing protein</fullName>
    </recommendedName>
</protein>
<keyword evidence="3" id="KW-1185">Reference proteome</keyword>